<feature type="signal peptide" evidence="1">
    <location>
        <begin position="1"/>
        <end position="20"/>
    </location>
</feature>
<dbReference type="RefSeq" id="WP_104830417.1">
    <property type="nucleotide sequence ID" value="NZ_PJCH01000009.1"/>
</dbReference>
<accession>A0A2S7K3Z5</accession>
<evidence type="ECO:0000313" key="3">
    <source>
        <dbReference type="Proteomes" id="UP000239504"/>
    </source>
</evidence>
<evidence type="ECO:0000256" key="1">
    <source>
        <dbReference type="SAM" id="SignalP"/>
    </source>
</evidence>
<keyword evidence="1" id="KW-0732">Signal</keyword>
<proteinExistence type="predicted"/>
<protein>
    <submittedName>
        <fullName evidence="2">Uncharacterized protein</fullName>
    </submittedName>
</protein>
<dbReference type="AlphaFoldDB" id="A0A2S7K3Z5"/>
<sequence length="229" mass="26329">MKSNIFLVWFFLLAALNACATPVKNGTDTAYDSWAAQLYPNDYARLRDFFHLHKKEIGFTEGVTILALPTFHSLIGIEIVHKVRVAEHELNSIDRPKYWMNISIYDPKLQAAEKIGDVQKYITRLDKYEMPLTPEQYRTLVNKIEEESGILLLPEDALPAFGCTDGITVFADIRTASIQRFEGRHVCDDGFEALKTAAEIVFTFAEKDIPELESRLNEIREYYWPGFTR</sequence>
<keyword evidence="3" id="KW-1185">Reference proteome</keyword>
<name>A0A2S7K3Z5_9PROT</name>
<feature type="chain" id="PRO_5015580234" evidence="1">
    <location>
        <begin position="21"/>
        <end position="229"/>
    </location>
</feature>
<gene>
    <name evidence="2" type="ORF">CW354_12410</name>
</gene>
<dbReference type="Proteomes" id="UP000239504">
    <property type="component" value="Unassembled WGS sequence"/>
</dbReference>
<evidence type="ECO:0000313" key="2">
    <source>
        <dbReference type="EMBL" id="PQA87230.1"/>
    </source>
</evidence>
<comment type="caution">
    <text evidence="2">The sequence shown here is derived from an EMBL/GenBank/DDBJ whole genome shotgun (WGS) entry which is preliminary data.</text>
</comment>
<organism evidence="2 3">
    <name type="scientific">Hyphococcus luteus</name>
    <dbReference type="NCBI Taxonomy" id="2058213"/>
    <lineage>
        <taxon>Bacteria</taxon>
        <taxon>Pseudomonadati</taxon>
        <taxon>Pseudomonadota</taxon>
        <taxon>Alphaproteobacteria</taxon>
        <taxon>Parvularculales</taxon>
        <taxon>Parvularculaceae</taxon>
        <taxon>Hyphococcus</taxon>
    </lineage>
</organism>
<reference evidence="2 3" key="1">
    <citation type="submission" date="2017-12" db="EMBL/GenBank/DDBJ databases">
        <authorList>
            <person name="Hurst M.R.H."/>
        </authorList>
    </citation>
    <scope>NUCLEOTIDE SEQUENCE [LARGE SCALE GENOMIC DNA]</scope>
    <source>
        <strain evidence="2 3">SY-3-19</strain>
    </source>
</reference>
<dbReference type="EMBL" id="PJCH01000009">
    <property type="protein sequence ID" value="PQA87230.1"/>
    <property type="molecule type" value="Genomic_DNA"/>
</dbReference>